<dbReference type="Gene3D" id="1.10.10.790">
    <property type="entry name" value="Surp module"/>
    <property type="match status" value="2"/>
</dbReference>
<protein>
    <submittedName>
        <fullName evidence="10">ARAD1C10010p</fullName>
    </submittedName>
</protein>
<evidence type="ECO:0000256" key="2">
    <source>
        <dbReference type="ARBA" id="ARBA00022664"/>
    </source>
</evidence>
<feature type="coiled-coil region" evidence="7">
    <location>
        <begin position="189"/>
        <end position="219"/>
    </location>
</feature>
<feature type="compositionally biased region" description="Polar residues" evidence="8">
    <location>
        <begin position="75"/>
        <end position="88"/>
    </location>
</feature>
<feature type="compositionally biased region" description="Basic and acidic residues" evidence="8">
    <location>
        <begin position="438"/>
        <end position="454"/>
    </location>
</feature>
<feature type="region of interest" description="Disordered" evidence="8">
    <location>
        <begin position="73"/>
        <end position="94"/>
    </location>
</feature>
<reference evidence="10" key="2">
    <citation type="submission" date="2014-06" db="EMBL/GenBank/DDBJ databases">
        <title>The complete genome of Blastobotrys (Arxula) adeninivorans LS3 - a yeast of biotechnological interest.</title>
        <authorList>
            <person name="Kunze G."/>
            <person name="Gaillardin C."/>
            <person name="Czernicka M."/>
            <person name="Durrens P."/>
            <person name="Martin T."/>
            <person name="Boer E."/>
            <person name="Gabaldon T."/>
            <person name="Cruz J."/>
            <person name="Talla E."/>
            <person name="Marck C."/>
            <person name="Goffeau A."/>
            <person name="Barbe V."/>
            <person name="Baret P."/>
            <person name="Baronian K."/>
            <person name="Beier S."/>
            <person name="Bleykasten C."/>
            <person name="Bode R."/>
            <person name="Casaregola S."/>
            <person name="Despons L."/>
            <person name="Fairhead C."/>
            <person name="Giersberg M."/>
            <person name="Gierski P."/>
            <person name="Hahnel U."/>
            <person name="Hartmann A."/>
            <person name="Jankowska D."/>
            <person name="Jubin C."/>
            <person name="Jung P."/>
            <person name="Lafontaine I."/>
            <person name="Leh-Louis V."/>
            <person name="Lemaire M."/>
            <person name="Marcet-Houben M."/>
            <person name="Mascher M."/>
            <person name="Morel G."/>
            <person name="Richard G.-F."/>
            <person name="Riechen J."/>
            <person name="Sacerdot C."/>
            <person name="Sarkar A."/>
            <person name="Savel G."/>
            <person name="Schacherer J."/>
            <person name="Sherman D."/>
            <person name="Straub M.-L."/>
            <person name="Stein N."/>
            <person name="Thierry A."/>
            <person name="Trautwein-Schult A."/>
            <person name="Westhof E."/>
            <person name="Worch S."/>
            <person name="Dujon B."/>
            <person name="Souciet J.-L."/>
            <person name="Wincker P."/>
            <person name="Scholz U."/>
            <person name="Neuveglise N."/>
        </authorList>
    </citation>
    <scope>NUCLEOTIDE SEQUENCE</scope>
    <source>
        <strain evidence="10">LS3</strain>
    </source>
</reference>
<proteinExistence type="predicted"/>
<dbReference type="InterPro" id="IPR022030">
    <property type="entry name" value="SF3A1_dom"/>
</dbReference>
<dbReference type="GO" id="GO:0005686">
    <property type="term" value="C:U2 snRNP"/>
    <property type="evidence" value="ECO:0007669"/>
    <property type="project" value="TreeGrafter"/>
</dbReference>
<dbReference type="GO" id="GO:0045292">
    <property type="term" value="P:mRNA cis splicing, via spliceosome"/>
    <property type="evidence" value="ECO:0007669"/>
    <property type="project" value="InterPro"/>
</dbReference>
<dbReference type="EMBL" id="HG937693">
    <property type="protein sequence ID" value="CDP34334.1"/>
    <property type="molecule type" value="Genomic_DNA"/>
</dbReference>
<reference evidence="10" key="1">
    <citation type="submission" date="2014-02" db="EMBL/GenBank/DDBJ databases">
        <authorList>
            <person name="Genoscope - CEA"/>
        </authorList>
    </citation>
    <scope>NUCLEOTIDE SEQUENCE</scope>
    <source>
        <strain evidence="10">LS3</strain>
    </source>
</reference>
<evidence type="ECO:0000256" key="4">
    <source>
        <dbReference type="ARBA" id="ARBA00022737"/>
    </source>
</evidence>
<dbReference type="PhylomeDB" id="A0A060T0P9"/>
<evidence type="ECO:0000256" key="6">
    <source>
        <dbReference type="ARBA" id="ARBA00023242"/>
    </source>
</evidence>
<feature type="domain" description="SURP motif" evidence="9">
    <location>
        <begin position="20"/>
        <end position="62"/>
    </location>
</feature>
<evidence type="ECO:0000256" key="5">
    <source>
        <dbReference type="ARBA" id="ARBA00023187"/>
    </source>
</evidence>
<dbReference type="GO" id="GO:0003723">
    <property type="term" value="F:RNA binding"/>
    <property type="evidence" value="ECO:0007669"/>
    <property type="project" value="InterPro"/>
</dbReference>
<feature type="compositionally biased region" description="Basic and acidic residues" evidence="8">
    <location>
        <begin position="274"/>
        <end position="286"/>
    </location>
</feature>
<dbReference type="InterPro" id="IPR000061">
    <property type="entry name" value="Surp"/>
</dbReference>
<dbReference type="AlphaFoldDB" id="A0A060T0P9"/>
<keyword evidence="6" id="KW-0539">Nucleus</keyword>
<keyword evidence="7" id="KW-0175">Coiled coil</keyword>
<feature type="domain" description="SURP motif" evidence="9">
    <location>
        <begin position="118"/>
        <end position="160"/>
    </location>
</feature>
<organism evidence="10">
    <name type="scientific">Blastobotrys adeninivorans</name>
    <name type="common">Yeast</name>
    <name type="synonym">Arxula adeninivorans</name>
    <dbReference type="NCBI Taxonomy" id="409370"/>
    <lineage>
        <taxon>Eukaryota</taxon>
        <taxon>Fungi</taxon>
        <taxon>Dikarya</taxon>
        <taxon>Ascomycota</taxon>
        <taxon>Saccharomycotina</taxon>
        <taxon>Dipodascomycetes</taxon>
        <taxon>Dipodascales</taxon>
        <taxon>Trichomonascaceae</taxon>
        <taxon>Blastobotrys</taxon>
    </lineage>
</organism>
<evidence type="ECO:0000256" key="7">
    <source>
        <dbReference type="SAM" id="Coils"/>
    </source>
</evidence>
<dbReference type="SMART" id="SM00648">
    <property type="entry name" value="SWAP"/>
    <property type="match status" value="2"/>
</dbReference>
<dbReference type="InterPro" id="IPR035967">
    <property type="entry name" value="SWAP/Surp_sf"/>
</dbReference>
<evidence type="ECO:0000256" key="8">
    <source>
        <dbReference type="SAM" id="MobiDB-lite"/>
    </source>
</evidence>
<name>A0A060T0P9_BLAAD</name>
<keyword evidence="4" id="KW-0677">Repeat</keyword>
<dbReference type="FunFam" id="1.10.10.790:FF:000001">
    <property type="entry name" value="Splicing factor 3a, subunit 1"/>
    <property type="match status" value="1"/>
</dbReference>
<keyword evidence="3" id="KW-0747">Spliceosome</keyword>
<dbReference type="GO" id="GO:0071004">
    <property type="term" value="C:U2-type prespliceosome"/>
    <property type="evidence" value="ECO:0007669"/>
    <property type="project" value="TreeGrafter"/>
</dbReference>
<feature type="compositionally biased region" description="Basic and acidic residues" evidence="8">
    <location>
        <begin position="403"/>
        <end position="417"/>
    </location>
</feature>
<dbReference type="InterPro" id="IPR045146">
    <property type="entry name" value="SF3A1"/>
</dbReference>
<dbReference type="GO" id="GO:0071013">
    <property type="term" value="C:catalytic step 2 spliceosome"/>
    <property type="evidence" value="ECO:0007669"/>
    <property type="project" value="TreeGrafter"/>
</dbReference>
<evidence type="ECO:0000259" key="9">
    <source>
        <dbReference type="PROSITE" id="PS50128"/>
    </source>
</evidence>
<dbReference type="PANTHER" id="PTHR15316:SF1">
    <property type="entry name" value="SPLICING FACTOR 3A SUBUNIT 1"/>
    <property type="match status" value="1"/>
</dbReference>
<feature type="compositionally biased region" description="Basic and acidic residues" evidence="8">
    <location>
        <begin position="328"/>
        <end position="340"/>
    </location>
</feature>
<sequence length="462" mass="52432">MSNLKVPEGVIIPPPDVREVIETTVGYVVRNGPSFADRILQRDPKNAKFIFLNPSDPYNAFYEWRLSELRAGRGNSDSSGPSIANDSATPGPAIPKEQVREFEFSAPLPTISAQDLDVIKLTALYVARNGTQFQASLGHRESRNFQFDFLKPSHSLYPLFQSLVEQYKKTIEMPQWLKQRIDDDLAEKYAVLTRARVRAESQAKKEEQEQKEREEAEQERIAFAQIDWQDFVVVETIEFTEADAKAALPPPVSLAQLQFASLEQKRLGTYRIEEAPPDFEPSKEPQPEPSKSMVGPERPEPQSTQSQSPSPGPGGPTKGPVIKPAGTSRRDKLRQRDQQERMFISPITNQYVPESEYNEHMRINQLDPKWKEIKAVEQARMSGTNLSTAEVEANLKRLASMREGSEDPSSKKTKVDEVQWDGYTASKKQVRQQAKAQVDPKEVEKQKQQERERQNAIGPKRM</sequence>
<feature type="region of interest" description="Disordered" evidence="8">
    <location>
        <begin position="397"/>
        <end position="462"/>
    </location>
</feature>
<feature type="region of interest" description="Disordered" evidence="8">
    <location>
        <begin position="274"/>
        <end position="347"/>
    </location>
</feature>
<gene>
    <name evidence="10" type="ORF">GNLVRS02_ARAD1C10010g</name>
</gene>
<dbReference type="FunFam" id="1.10.10.790:FF:000002">
    <property type="entry name" value="Splicing factor 3A subunit 1"/>
    <property type="match status" value="1"/>
</dbReference>
<accession>A0A060T0P9</accession>
<evidence type="ECO:0000256" key="1">
    <source>
        <dbReference type="ARBA" id="ARBA00004123"/>
    </source>
</evidence>
<keyword evidence="5" id="KW-0508">mRNA splicing</keyword>
<evidence type="ECO:0000256" key="3">
    <source>
        <dbReference type="ARBA" id="ARBA00022728"/>
    </source>
</evidence>
<evidence type="ECO:0000313" key="10">
    <source>
        <dbReference type="EMBL" id="CDP34334.1"/>
    </source>
</evidence>
<dbReference type="GO" id="GO:0000381">
    <property type="term" value="P:regulation of alternative mRNA splicing, via spliceosome"/>
    <property type="evidence" value="ECO:0007669"/>
    <property type="project" value="TreeGrafter"/>
</dbReference>
<dbReference type="Pfam" id="PF01805">
    <property type="entry name" value="Surp"/>
    <property type="match status" value="2"/>
</dbReference>
<dbReference type="PANTHER" id="PTHR15316">
    <property type="entry name" value="SPLICEOSOME ASSOCIATED PROTEIN 114/SWAP SPLICING FACTOR-RELATED"/>
    <property type="match status" value="1"/>
</dbReference>
<dbReference type="SUPFAM" id="SSF109905">
    <property type="entry name" value="Surp module (SWAP domain)"/>
    <property type="match status" value="2"/>
</dbReference>
<comment type="subcellular location">
    <subcellularLocation>
        <location evidence="1">Nucleus</location>
    </subcellularLocation>
</comment>
<keyword evidence="2" id="KW-0507">mRNA processing</keyword>
<dbReference type="PROSITE" id="PS50128">
    <property type="entry name" value="SURP"/>
    <property type="match status" value="2"/>
</dbReference>
<dbReference type="Pfam" id="PF12230">
    <property type="entry name" value="PRP21_like_P"/>
    <property type="match status" value="1"/>
</dbReference>